<dbReference type="EMBL" id="KQ995723">
    <property type="protein sequence ID" value="KZV46058.1"/>
    <property type="molecule type" value="Genomic_DNA"/>
</dbReference>
<organism evidence="1 2">
    <name type="scientific">Dorcoceras hygrometricum</name>
    <dbReference type="NCBI Taxonomy" id="472368"/>
    <lineage>
        <taxon>Eukaryota</taxon>
        <taxon>Viridiplantae</taxon>
        <taxon>Streptophyta</taxon>
        <taxon>Embryophyta</taxon>
        <taxon>Tracheophyta</taxon>
        <taxon>Spermatophyta</taxon>
        <taxon>Magnoliopsida</taxon>
        <taxon>eudicotyledons</taxon>
        <taxon>Gunneridae</taxon>
        <taxon>Pentapetalae</taxon>
        <taxon>asterids</taxon>
        <taxon>lamiids</taxon>
        <taxon>Lamiales</taxon>
        <taxon>Gesneriaceae</taxon>
        <taxon>Didymocarpoideae</taxon>
        <taxon>Trichosporeae</taxon>
        <taxon>Loxocarpinae</taxon>
        <taxon>Dorcoceras</taxon>
    </lineage>
</organism>
<dbReference type="AlphaFoldDB" id="A0A2Z7CGL2"/>
<protein>
    <submittedName>
        <fullName evidence="1">Phototropin-2-like</fullName>
    </submittedName>
</protein>
<dbReference type="Proteomes" id="UP000250235">
    <property type="component" value="Unassembled WGS sequence"/>
</dbReference>
<name>A0A2Z7CGL2_9LAMI</name>
<gene>
    <name evidence="1" type="ORF">F511_23362</name>
</gene>
<keyword evidence="2" id="KW-1185">Reference proteome</keyword>
<accession>A0A2Z7CGL2</accession>
<evidence type="ECO:0000313" key="1">
    <source>
        <dbReference type="EMBL" id="KZV46058.1"/>
    </source>
</evidence>
<proteinExistence type="predicted"/>
<evidence type="ECO:0000313" key="2">
    <source>
        <dbReference type="Proteomes" id="UP000250235"/>
    </source>
</evidence>
<sequence>MIKEVDVKRNLESATMTSAFLLEEVVISNYDVSFISIQQVLISNYEVSNVSRQLDGSTMMTSAVMSSQSAVEQKQYQQAVKDETATEGWWSLGVLAAAGCGIGSVHEMLAGNTIREVESDTIAEQELKIVKRDFGGLNEGIWPKRSLGHQTNFDELCSLDCSGGSSTGLMRKYTSWFRCAEDGSAGATEPAEVDVKRNLESATMTSAFLLEEVVIRNYDVSFISIQQDVISNYDVSNISRQLDGSAMMTSAVMSSQSAVEQKQYQQAVKDETASYYFRSC</sequence>
<reference evidence="1 2" key="1">
    <citation type="journal article" date="2015" name="Proc. Natl. Acad. Sci. U.S.A.">
        <title>The resurrection genome of Boea hygrometrica: A blueprint for survival of dehydration.</title>
        <authorList>
            <person name="Xiao L."/>
            <person name="Yang G."/>
            <person name="Zhang L."/>
            <person name="Yang X."/>
            <person name="Zhao S."/>
            <person name="Ji Z."/>
            <person name="Zhou Q."/>
            <person name="Hu M."/>
            <person name="Wang Y."/>
            <person name="Chen M."/>
            <person name="Xu Y."/>
            <person name="Jin H."/>
            <person name="Xiao X."/>
            <person name="Hu G."/>
            <person name="Bao F."/>
            <person name="Hu Y."/>
            <person name="Wan P."/>
            <person name="Li L."/>
            <person name="Deng X."/>
            <person name="Kuang T."/>
            <person name="Xiang C."/>
            <person name="Zhu J.K."/>
            <person name="Oliver M.J."/>
            <person name="He Y."/>
        </authorList>
    </citation>
    <scope>NUCLEOTIDE SEQUENCE [LARGE SCALE GENOMIC DNA]</scope>
    <source>
        <strain evidence="2">cv. XS01</strain>
    </source>
</reference>